<dbReference type="SMART" id="SM00228">
    <property type="entry name" value="PDZ"/>
    <property type="match status" value="1"/>
</dbReference>
<dbReference type="SUPFAM" id="SSF50156">
    <property type="entry name" value="PDZ domain-like"/>
    <property type="match status" value="1"/>
</dbReference>
<evidence type="ECO:0000256" key="3">
    <source>
        <dbReference type="ARBA" id="ARBA00022801"/>
    </source>
</evidence>
<dbReference type="Gene3D" id="2.40.10.10">
    <property type="entry name" value="Trypsin-like serine proteases"/>
    <property type="match status" value="2"/>
</dbReference>
<dbReference type="RefSeq" id="WP_072846892.1">
    <property type="nucleotide sequence ID" value="NZ_FNAB01000002.1"/>
</dbReference>
<feature type="domain" description="PDZ" evidence="4">
    <location>
        <begin position="202"/>
        <end position="293"/>
    </location>
</feature>
<dbReference type="InterPro" id="IPR051201">
    <property type="entry name" value="Chloro_Bact_Ser_Proteases"/>
</dbReference>
<keyword evidence="3" id="KW-0378">Hydrolase</keyword>
<dbReference type="EMBL" id="FNAB01000002">
    <property type="protein sequence ID" value="SDC91479.1"/>
    <property type="molecule type" value="Genomic_DNA"/>
</dbReference>
<gene>
    <name evidence="5" type="ORF">SAMN05444580_10260</name>
</gene>
<dbReference type="PANTHER" id="PTHR43343:SF3">
    <property type="entry name" value="PROTEASE DO-LIKE 8, CHLOROPLASTIC"/>
    <property type="match status" value="1"/>
</dbReference>
<evidence type="ECO:0000313" key="6">
    <source>
        <dbReference type="Proteomes" id="UP000199417"/>
    </source>
</evidence>
<dbReference type="InterPro" id="IPR001478">
    <property type="entry name" value="PDZ"/>
</dbReference>
<sequence length="309" mass="31254">MSKDLEPLDAFSEAVIHVAQRVLPSVVSLQVQTGRRTGGGSGSVLTPDGFILTSAHVVDGAKQADVTFSDGGEVIADVTGRDTLSDLAVLRARGDVPPALTRGDAAQLQVGQLVVAVGSPLGLAGSVTAGIVSALGRSLPTRSGRVIDEVIQTDAALNSGNSGGALTDSAGRLVGVNTAVAGVGVGLAAPINATTERIIASLMRTGRVRRGWLGIAGTQVPLRHDLAAKLGRKRGVQVAQVVTGSAAAMAGLRAGDILVAIDGQPVATATDIQALMVEGSIGRRVEVTVWRHGALVDAVAVPRELADES</sequence>
<name>A0A1G6QGF5_9NOCA</name>
<dbReference type="PRINTS" id="PR00834">
    <property type="entry name" value="PROTEASES2C"/>
</dbReference>
<dbReference type="AlphaFoldDB" id="A0A1G6QGF5"/>
<dbReference type="Gene3D" id="2.30.42.10">
    <property type="match status" value="1"/>
</dbReference>
<reference evidence="5 6" key="1">
    <citation type="submission" date="2016-10" db="EMBL/GenBank/DDBJ databases">
        <authorList>
            <person name="de Groot N.N."/>
        </authorList>
    </citation>
    <scope>NUCLEOTIDE SEQUENCE [LARGE SCALE GENOMIC DNA]</scope>
    <source>
        <strain evidence="5 6">JCM 11308</strain>
    </source>
</reference>
<dbReference type="STRING" id="168276.SAMN05444580_10260"/>
<protein>
    <submittedName>
        <fullName evidence="5">Serine protease, S1-C subfamily, contains C-terminal PDZ domain</fullName>
    </submittedName>
</protein>
<dbReference type="InterPro" id="IPR041489">
    <property type="entry name" value="PDZ_6"/>
</dbReference>
<comment type="similarity">
    <text evidence="1">Belongs to the peptidase S1C family.</text>
</comment>
<dbReference type="InterPro" id="IPR009003">
    <property type="entry name" value="Peptidase_S1_PA"/>
</dbReference>
<evidence type="ECO:0000256" key="2">
    <source>
        <dbReference type="ARBA" id="ARBA00022670"/>
    </source>
</evidence>
<evidence type="ECO:0000256" key="1">
    <source>
        <dbReference type="ARBA" id="ARBA00010541"/>
    </source>
</evidence>
<dbReference type="Proteomes" id="UP000199417">
    <property type="component" value="Unassembled WGS sequence"/>
</dbReference>
<dbReference type="InterPro" id="IPR043504">
    <property type="entry name" value="Peptidase_S1_PA_chymotrypsin"/>
</dbReference>
<evidence type="ECO:0000259" key="4">
    <source>
        <dbReference type="PROSITE" id="PS50106"/>
    </source>
</evidence>
<dbReference type="InterPro" id="IPR036034">
    <property type="entry name" value="PDZ_sf"/>
</dbReference>
<keyword evidence="2 5" id="KW-0645">Protease</keyword>
<dbReference type="Pfam" id="PF13365">
    <property type="entry name" value="Trypsin_2"/>
    <property type="match status" value="1"/>
</dbReference>
<dbReference type="Pfam" id="PF17820">
    <property type="entry name" value="PDZ_6"/>
    <property type="match status" value="1"/>
</dbReference>
<dbReference type="GO" id="GO:0004252">
    <property type="term" value="F:serine-type endopeptidase activity"/>
    <property type="evidence" value="ECO:0007669"/>
    <property type="project" value="InterPro"/>
</dbReference>
<evidence type="ECO:0000313" key="5">
    <source>
        <dbReference type="EMBL" id="SDC91479.1"/>
    </source>
</evidence>
<dbReference type="PROSITE" id="PS50106">
    <property type="entry name" value="PDZ"/>
    <property type="match status" value="1"/>
</dbReference>
<dbReference type="GO" id="GO:0006508">
    <property type="term" value="P:proteolysis"/>
    <property type="evidence" value="ECO:0007669"/>
    <property type="project" value="UniProtKB-KW"/>
</dbReference>
<organism evidence="5 6">
    <name type="scientific">Rhodococcus tukisamuensis</name>
    <dbReference type="NCBI Taxonomy" id="168276"/>
    <lineage>
        <taxon>Bacteria</taxon>
        <taxon>Bacillati</taxon>
        <taxon>Actinomycetota</taxon>
        <taxon>Actinomycetes</taxon>
        <taxon>Mycobacteriales</taxon>
        <taxon>Nocardiaceae</taxon>
        <taxon>Rhodococcus</taxon>
    </lineage>
</organism>
<dbReference type="PANTHER" id="PTHR43343">
    <property type="entry name" value="PEPTIDASE S12"/>
    <property type="match status" value="1"/>
</dbReference>
<dbReference type="SUPFAM" id="SSF50494">
    <property type="entry name" value="Trypsin-like serine proteases"/>
    <property type="match status" value="1"/>
</dbReference>
<keyword evidence="6" id="KW-1185">Reference proteome</keyword>
<dbReference type="InterPro" id="IPR001940">
    <property type="entry name" value="Peptidase_S1C"/>
</dbReference>
<proteinExistence type="inferred from homology"/>
<accession>A0A1G6QGF5</accession>